<feature type="domain" description="Zn(2)-C6 fungal-type" evidence="4">
    <location>
        <begin position="110"/>
        <end position="141"/>
    </location>
</feature>
<feature type="compositionally biased region" description="Polar residues" evidence="3">
    <location>
        <begin position="1"/>
        <end position="24"/>
    </location>
</feature>
<sequence>MQQSQPHPLLASLSSTARYQSPVRTSEGGDHYQQPGPNLSSATTVHGSPLARSPEEYPHAHRQSSPDRSLAGGDNGLATATSAKRRRTVRDGDRDSEEPHGGNKKMKVLSCTECKRRKVKCDRKIPCLACCKRGEPEACRWPDETDKPQVDVQPFALTGDLLVLARRIQSLEEWAQSLPPDMRQAAPLPQGFEPSLYGTTSKHKAQELGTHVRSGKPRSRSHTANKGDLGDDGSFDAPSRELSETEDAALQLESMAFATRHPDSHYRPLDTLPFIDNAASPSSATLLKRSIADAQLLQARELTAWGTSILAQPLVYEGPWSGTALGLDLCFSLEALRARFSAALATMWPHMPDRSLSHKLVAKYFDEVAWVHAVFHRPTFEAEHARAWEMIEAGRQDEIDPLWLCCYFLVLSLAIDGLRSNEHTIELSPEESARCNSTVWYAFAHRLVQLGNGIGRAQVRFIVATILIGQWLQTSKASGRVTAFLTMLAGAMRTAQILGLHQLGADPKHMPLPDPAWPPTVCSMRRETALRLFHMLLFYDCTSSQRMSASTRFRSFLLDPGHCTTPEPSNLNWSDLSITEWRIEPKPRSTLSDMSFEYAKSRSSEAYRLAFDKLLSGSADLSYSTILELDRTYRSVLRESTQALQDSEPGRDGKVTVNQWKRLICEDGLHSRLIRLHRPFMTQYDTSRKACIESATRLLYIHSRIAPMSRMVWFVYVHSLSAAICLFVDLFHAIDHDRSSEEIEERRSVLGAALDIFSHAEQVRSPSLRAVVETGLGIIRGLLEASDTRRTARAAQVLLGGKAQQHRPAESFAAVLQRLSRQLAVDAQTSPAKPAAVALAGSSAPPPQKPDPGYSAELPQPPPQAQVPFEYNGAPFGAPNDMSYLGGTSAEYMPTEFFRDVGLTPGVGFGLDYLNTGLPSTAPYDLNGYTGSQNGAALYDPSQAGGGGGGSVNGPYDWPAFAAGEASEEQGKLAASALMDQLSTGLW</sequence>
<dbReference type="PANTHER" id="PTHR31001:SF90">
    <property type="entry name" value="CENTROMERE DNA-BINDING PROTEIN COMPLEX CBF3 SUBUNIT B"/>
    <property type="match status" value="1"/>
</dbReference>
<feature type="compositionally biased region" description="Polar residues" evidence="3">
    <location>
        <begin position="35"/>
        <end position="46"/>
    </location>
</feature>
<gene>
    <name evidence="5" type="ORF">BMF94_5181</name>
</gene>
<organism evidence="5 6">
    <name type="scientific">Rhodotorula taiwanensis</name>
    <dbReference type="NCBI Taxonomy" id="741276"/>
    <lineage>
        <taxon>Eukaryota</taxon>
        <taxon>Fungi</taxon>
        <taxon>Dikarya</taxon>
        <taxon>Basidiomycota</taxon>
        <taxon>Pucciniomycotina</taxon>
        <taxon>Microbotryomycetes</taxon>
        <taxon>Sporidiobolales</taxon>
        <taxon>Sporidiobolaceae</taxon>
        <taxon>Rhodotorula</taxon>
    </lineage>
</organism>
<feature type="region of interest" description="Disordered" evidence="3">
    <location>
        <begin position="834"/>
        <end position="862"/>
    </location>
</feature>
<dbReference type="Pfam" id="PF00172">
    <property type="entry name" value="Zn_clus"/>
    <property type="match status" value="1"/>
</dbReference>
<evidence type="ECO:0000256" key="1">
    <source>
        <dbReference type="ARBA" id="ARBA00004123"/>
    </source>
</evidence>
<dbReference type="GO" id="GO:0000981">
    <property type="term" value="F:DNA-binding transcription factor activity, RNA polymerase II-specific"/>
    <property type="evidence" value="ECO:0007669"/>
    <property type="project" value="InterPro"/>
</dbReference>
<dbReference type="CDD" id="cd12148">
    <property type="entry name" value="fungal_TF_MHR"/>
    <property type="match status" value="1"/>
</dbReference>
<evidence type="ECO:0000256" key="2">
    <source>
        <dbReference type="ARBA" id="ARBA00023242"/>
    </source>
</evidence>
<proteinExistence type="predicted"/>
<dbReference type="PROSITE" id="PS50048">
    <property type="entry name" value="ZN2_CY6_FUNGAL_2"/>
    <property type="match status" value="1"/>
</dbReference>
<dbReference type="InterPro" id="IPR036864">
    <property type="entry name" value="Zn2-C6_fun-type_DNA-bd_sf"/>
</dbReference>
<feature type="compositionally biased region" description="Basic and acidic residues" evidence="3">
    <location>
        <begin position="89"/>
        <end position="101"/>
    </location>
</feature>
<evidence type="ECO:0000313" key="6">
    <source>
        <dbReference type="Proteomes" id="UP000237144"/>
    </source>
</evidence>
<reference evidence="5 6" key="1">
    <citation type="journal article" date="2018" name="Front. Microbiol.">
        <title>Prospects for Fungal Bioremediation of Acidic Radioactive Waste Sites: Characterization and Genome Sequence of Rhodotorula taiwanensis MD1149.</title>
        <authorList>
            <person name="Tkavc R."/>
            <person name="Matrosova V.Y."/>
            <person name="Grichenko O.E."/>
            <person name="Gostincar C."/>
            <person name="Volpe R.P."/>
            <person name="Klimenkova P."/>
            <person name="Gaidamakova E.K."/>
            <person name="Zhou C.E."/>
            <person name="Stewart B.J."/>
            <person name="Lyman M.G."/>
            <person name="Malfatti S.A."/>
            <person name="Rubinfeld B."/>
            <person name="Courtot M."/>
            <person name="Singh J."/>
            <person name="Dalgard C.L."/>
            <person name="Hamilton T."/>
            <person name="Frey K.G."/>
            <person name="Gunde-Cimerman N."/>
            <person name="Dugan L."/>
            <person name="Daly M.J."/>
        </authorList>
    </citation>
    <scope>NUCLEOTIDE SEQUENCE [LARGE SCALE GENOMIC DNA]</scope>
    <source>
        <strain evidence="5 6">MD1149</strain>
    </source>
</reference>
<keyword evidence="6" id="KW-1185">Reference proteome</keyword>
<comment type="caution">
    <text evidence="5">The sequence shown here is derived from an EMBL/GenBank/DDBJ whole genome shotgun (WGS) entry which is preliminary data.</text>
</comment>
<dbReference type="Gene3D" id="4.10.240.10">
    <property type="entry name" value="Zn(2)-C6 fungal-type DNA-binding domain"/>
    <property type="match status" value="1"/>
</dbReference>
<feature type="region of interest" description="Disordered" evidence="3">
    <location>
        <begin position="1"/>
        <end position="105"/>
    </location>
</feature>
<dbReference type="PANTHER" id="PTHR31001">
    <property type="entry name" value="UNCHARACTERIZED TRANSCRIPTIONAL REGULATORY PROTEIN"/>
    <property type="match status" value="1"/>
</dbReference>
<dbReference type="GO" id="GO:0008270">
    <property type="term" value="F:zinc ion binding"/>
    <property type="evidence" value="ECO:0007669"/>
    <property type="project" value="InterPro"/>
</dbReference>
<dbReference type="SMART" id="SM00066">
    <property type="entry name" value="GAL4"/>
    <property type="match status" value="1"/>
</dbReference>
<dbReference type="PROSITE" id="PS00463">
    <property type="entry name" value="ZN2_CY6_FUNGAL_1"/>
    <property type="match status" value="1"/>
</dbReference>
<name>A0A2S5B4W1_9BASI</name>
<dbReference type="SUPFAM" id="SSF57701">
    <property type="entry name" value="Zn2/Cys6 DNA-binding domain"/>
    <property type="match status" value="1"/>
</dbReference>
<dbReference type="InterPro" id="IPR001138">
    <property type="entry name" value="Zn2Cys6_DnaBD"/>
</dbReference>
<evidence type="ECO:0000256" key="3">
    <source>
        <dbReference type="SAM" id="MobiDB-lite"/>
    </source>
</evidence>
<dbReference type="Proteomes" id="UP000237144">
    <property type="component" value="Unassembled WGS sequence"/>
</dbReference>
<accession>A0A2S5B4W1</accession>
<dbReference type="EMBL" id="PJQD01000072">
    <property type="protein sequence ID" value="POY71820.1"/>
    <property type="molecule type" value="Genomic_DNA"/>
</dbReference>
<dbReference type="InterPro" id="IPR050613">
    <property type="entry name" value="Sec_Metabolite_Reg"/>
</dbReference>
<dbReference type="OrthoDB" id="3364175at2759"/>
<evidence type="ECO:0000313" key="5">
    <source>
        <dbReference type="EMBL" id="POY71820.1"/>
    </source>
</evidence>
<protein>
    <recommendedName>
        <fullName evidence="4">Zn(2)-C6 fungal-type domain-containing protein</fullName>
    </recommendedName>
</protein>
<evidence type="ECO:0000259" key="4">
    <source>
        <dbReference type="PROSITE" id="PS50048"/>
    </source>
</evidence>
<dbReference type="GO" id="GO:0005634">
    <property type="term" value="C:nucleus"/>
    <property type="evidence" value="ECO:0007669"/>
    <property type="project" value="UniProtKB-SubCell"/>
</dbReference>
<keyword evidence="2" id="KW-0539">Nucleus</keyword>
<dbReference type="CDD" id="cd00067">
    <property type="entry name" value="GAL4"/>
    <property type="match status" value="1"/>
</dbReference>
<comment type="subcellular location">
    <subcellularLocation>
        <location evidence="1">Nucleus</location>
    </subcellularLocation>
</comment>
<dbReference type="STRING" id="741276.A0A2S5B4W1"/>
<feature type="region of interest" description="Disordered" evidence="3">
    <location>
        <begin position="206"/>
        <end position="245"/>
    </location>
</feature>
<feature type="compositionally biased region" description="Basic residues" evidence="3">
    <location>
        <begin position="213"/>
        <end position="223"/>
    </location>
</feature>
<dbReference type="AlphaFoldDB" id="A0A2S5B4W1"/>